<proteinExistence type="predicted"/>
<dbReference type="SUPFAM" id="SSF54001">
    <property type="entry name" value="Cysteine proteinases"/>
    <property type="match status" value="1"/>
</dbReference>
<dbReference type="GeneTree" id="ENSGT00930000152849"/>
<reference evidence="1" key="2">
    <citation type="submission" date="2025-09" db="UniProtKB">
        <authorList>
            <consortium name="Ensembl"/>
        </authorList>
    </citation>
    <scope>IDENTIFICATION</scope>
</reference>
<organism evidence="1 2">
    <name type="scientific">Eptatretus burgeri</name>
    <name type="common">Inshore hagfish</name>
    <dbReference type="NCBI Taxonomy" id="7764"/>
    <lineage>
        <taxon>Eukaryota</taxon>
        <taxon>Metazoa</taxon>
        <taxon>Chordata</taxon>
        <taxon>Craniata</taxon>
        <taxon>Vertebrata</taxon>
        <taxon>Cyclostomata</taxon>
        <taxon>Myxini</taxon>
        <taxon>Myxiniformes</taxon>
        <taxon>Myxinidae</taxon>
        <taxon>Eptatretinae</taxon>
        <taxon>Eptatretus</taxon>
    </lineage>
</organism>
<reference evidence="1" key="1">
    <citation type="submission" date="2025-08" db="UniProtKB">
        <authorList>
            <consortium name="Ensembl"/>
        </authorList>
    </citation>
    <scope>IDENTIFICATION</scope>
</reference>
<accession>A0A8C4R031</accession>
<keyword evidence="2" id="KW-1185">Reference proteome</keyword>
<dbReference type="Gene3D" id="3.90.70.10">
    <property type="entry name" value="Cysteine proteinases"/>
    <property type="match status" value="1"/>
</dbReference>
<evidence type="ECO:0000313" key="2">
    <source>
        <dbReference type="Proteomes" id="UP000694388"/>
    </source>
</evidence>
<protein>
    <recommendedName>
        <fullName evidence="3">USP domain-containing protein</fullName>
    </recommendedName>
</protein>
<evidence type="ECO:0000313" key="1">
    <source>
        <dbReference type="Ensembl" id="ENSEBUP00000021777.1"/>
    </source>
</evidence>
<dbReference type="AlphaFoldDB" id="A0A8C4R031"/>
<dbReference type="Proteomes" id="UP000694388">
    <property type="component" value="Unplaced"/>
</dbReference>
<dbReference type="InterPro" id="IPR038765">
    <property type="entry name" value="Papain-like_cys_pep_sf"/>
</dbReference>
<sequence length="114" mass="12911">MHNLQVFTIILNLQTNNVKKNSKSRLEYTSALNECTCIPLSVKCLRCGTEKNRHEDMMDLILDVEASNGSWYKMNDSVVKQVELREVLLAKAYLLFYSCSAGGENTEPSDSVEM</sequence>
<dbReference type="Ensembl" id="ENSEBUT00000022353.1">
    <property type="protein sequence ID" value="ENSEBUP00000021777.1"/>
    <property type="gene ID" value="ENSEBUG00000013439.1"/>
</dbReference>
<evidence type="ECO:0008006" key="3">
    <source>
        <dbReference type="Google" id="ProtNLM"/>
    </source>
</evidence>
<name>A0A8C4R031_EPTBU</name>